<dbReference type="RefSeq" id="WP_023663296.1">
    <property type="nucleotide sequence ID" value="NZ_CP010359.1"/>
</dbReference>
<evidence type="ECO:0000256" key="1">
    <source>
        <dbReference type="SAM" id="MobiDB-lite"/>
    </source>
</evidence>
<gene>
    <name evidence="2" type="ORF">CMV24_22665</name>
</gene>
<feature type="region of interest" description="Disordered" evidence="1">
    <location>
        <begin position="229"/>
        <end position="268"/>
    </location>
</feature>
<protein>
    <submittedName>
        <fullName evidence="2">DUF3618 domain-containing protein</fullName>
    </submittedName>
</protein>
<evidence type="ECO:0000313" key="3">
    <source>
        <dbReference type="Proteomes" id="UP000218102"/>
    </source>
</evidence>
<dbReference type="Proteomes" id="UP000218102">
    <property type="component" value="Unassembled WGS sequence"/>
</dbReference>
<accession>A0A0B5KDG1</accession>
<dbReference type="STRING" id="1215115.GCA_000688275_04676"/>
<comment type="caution">
    <text evidence="2">The sequence shown here is derived from an EMBL/GenBank/DDBJ whole genome shotgun (WGS) entry which is preliminary data.</text>
</comment>
<name>A0A0B5KDG1_PSEDL</name>
<reference evidence="2 3" key="1">
    <citation type="submission" date="2017-09" db="EMBL/GenBank/DDBJ databases">
        <authorList>
            <person name="Ehlers B."/>
            <person name="Leendertz F.H."/>
        </authorList>
    </citation>
    <scope>NUCLEOTIDE SEQUENCE [LARGE SCALE GENOMIC DNA]</scope>
    <source>
        <strain evidence="2 3">DJ-1</strain>
    </source>
</reference>
<feature type="compositionally biased region" description="Polar residues" evidence="1">
    <location>
        <begin position="258"/>
        <end position="268"/>
    </location>
</feature>
<dbReference type="InterPro" id="IPR022062">
    <property type="entry name" value="DUF3618"/>
</dbReference>
<dbReference type="Pfam" id="PF12277">
    <property type="entry name" value="DUF3618"/>
    <property type="match status" value="1"/>
</dbReference>
<proteinExistence type="predicted"/>
<dbReference type="AlphaFoldDB" id="A0A0B5KDG1"/>
<dbReference type="EMBL" id="NTME01000031">
    <property type="protein sequence ID" value="PBJ93293.1"/>
    <property type="molecule type" value="Genomic_DNA"/>
</dbReference>
<evidence type="ECO:0000313" key="2">
    <source>
        <dbReference type="EMBL" id="PBJ93293.1"/>
    </source>
</evidence>
<feature type="region of interest" description="Disordered" evidence="1">
    <location>
        <begin position="140"/>
        <end position="161"/>
    </location>
</feature>
<organism evidence="2 3">
    <name type="scientific">Pseudomonas plecoglossicida</name>
    <dbReference type="NCBI Taxonomy" id="70775"/>
    <lineage>
        <taxon>Bacteria</taxon>
        <taxon>Pseudomonadati</taxon>
        <taxon>Pseudomonadota</taxon>
        <taxon>Gammaproteobacteria</taxon>
        <taxon>Pseudomonadales</taxon>
        <taxon>Pseudomonadaceae</taxon>
        <taxon>Pseudomonas</taxon>
    </lineage>
</organism>
<sequence>MTTSFEHEAHKDPDLLEQEINAKREHISDLVDALEQRLSPGQMVDRVLAYAKGNGGEFFENLGTTLKNNPVPATLTVLGLAWLGLNQNRPFNPGPAHHGPGLGEKLGDAVDTVKGAFAQAGEAVHDASQKVRMKAHDMRDRASDLGSGARDSVGASADTLRHSAHKAADQATALKGQFDHLLQEQPLVLAALGIALGAALGAALPTTRKEDQLMGASSDRLTDTLKAKGREVKASVEESFDQVGGKASTQAERKPGNSDLSSGLGFNS</sequence>
<dbReference type="GeneID" id="92660819"/>
<dbReference type="KEGG" id="ppj:RK21_02108"/>